<name>A0A9P9A3E2_9PEZI</name>
<evidence type="ECO:0000313" key="3">
    <source>
        <dbReference type="Proteomes" id="UP000758603"/>
    </source>
</evidence>
<reference evidence="2" key="1">
    <citation type="journal article" date="2021" name="Nat. Commun.">
        <title>Genetic determinants of endophytism in the Arabidopsis root mycobiome.</title>
        <authorList>
            <person name="Mesny F."/>
            <person name="Miyauchi S."/>
            <person name="Thiergart T."/>
            <person name="Pickel B."/>
            <person name="Atanasova L."/>
            <person name="Karlsson M."/>
            <person name="Huettel B."/>
            <person name="Barry K.W."/>
            <person name="Haridas S."/>
            <person name="Chen C."/>
            <person name="Bauer D."/>
            <person name="Andreopoulos W."/>
            <person name="Pangilinan J."/>
            <person name="LaButti K."/>
            <person name="Riley R."/>
            <person name="Lipzen A."/>
            <person name="Clum A."/>
            <person name="Drula E."/>
            <person name="Henrissat B."/>
            <person name="Kohler A."/>
            <person name="Grigoriev I.V."/>
            <person name="Martin F.M."/>
            <person name="Hacquard S."/>
        </authorList>
    </citation>
    <scope>NUCLEOTIDE SEQUENCE</scope>
    <source>
        <strain evidence="2">MPI-SDFR-AT-0073</strain>
    </source>
</reference>
<protein>
    <submittedName>
        <fullName evidence="2">Uncharacterized protein</fullName>
    </submittedName>
</protein>
<accession>A0A9P9A3E2</accession>
<proteinExistence type="predicted"/>
<evidence type="ECO:0000313" key="2">
    <source>
        <dbReference type="EMBL" id="KAH6660063.1"/>
    </source>
</evidence>
<dbReference type="AlphaFoldDB" id="A0A9P9A3E2"/>
<dbReference type="RefSeq" id="XP_045964194.1">
    <property type="nucleotide sequence ID" value="XM_046096591.1"/>
</dbReference>
<keyword evidence="3" id="KW-1185">Reference proteome</keyword>
<dbReference type="EMBL" id="JAGPXC010000001">
    <property type="protein sequence ID" value="KAH6660063.1"/>
    <property type="molecule type" value="Genomic_DNA"/>
</dbReference>
<organism evidence="2 3">
    <name type="scientific">Truncatella angustata</name>
    <dbReference type="NCBI Taxonomy" id="152316"/>
    <lineage>
        <taxon>Eukaryota</taxon>
        <taxon>Fungi</taxon>
        <taxon>Dikarya</taxon>
        <taxon>Ascomycota</taxon>
        <taxon>Pezizomycotina</taxon>
        <taxon>Sordariomycetes</taxon>
        <taxon>Xylariomycetidae</taxon>
        <taxon>Amphisphaeriales</taxon>
        <taxon>Sporocadaceae</taxon>
        <taxon>Truncatella</taxon>
    </lineage>
</organism>
<sequence length="217" mass="23873">MTATSMHDTSHFRRGMSGRSRTSTTLHSTSPVSIVVIPSSSSDSGYKASSELSEDPSSNSHARRPAHRPCIVPPMRPVRKGLPPVNRRLQPIPRQPCSYPHHAFKKGYQSALQRHALTRRVGEGLARRAGAWPGHRNWHSYLSSPASSTGRSVLSSVSSRTSSVAGFSAHLPRLLRNRPRRRVIRPMEPAAWTSLESTEPLPGRGGSWGPEDFSTRC</sequence>
<feature type="region of interest" description="Disordered" evidence="1">
    <location>
        <begin position="1"/>
        <end position="87"/>
    </location>
</feature>
<evidence type="ECO:0000256" key="1">
    <source>
        <dbReference type="SAM" id="MobiDB-lite"/>
    </source>
</evidence>
<feature type="region of interest" description="Disordered" evidence="1">
    <location>
        <begin position="194"/>
        <end position="217"/>
    </location>
</feature>
<feature type="compositionally biased region" description="Low complexity" evidence="1">
    <location>
        <begin position="15"/>
        <end position="60"/>
    </location>
</feature>
<comment type="caution">
    <text evidence="2">The sequence shown here is derived from an EMBL/GenBank/DDBJ whole genome shotgun (WGS) entry which is preliminary data.</text>
</comment>
<dbReference type="GeneID" id="70125483"/>
<gene>
    <name evidence="2" type="ORF">BKA67DRAFT_38709</name>
</gene>
<dbReference type="Proteomes" id="UP000758603">
    <property type="component" value="Unassembled WGS sequence"/>
</dbReference>